<dbReference type="FunFam" id="3.20.20.70:FF:000071">
    <property type="entry name" value="Hydroxymethylglutaryl-CoA lyase"/>
    <property type="match status" value="1"/>
</dbReference>
<comment type="similarity">
    <text evidence="1">Belongs to the HMG-CoA lyase family.</text>
</comment>
<dbReference type="GO" id="GO:0046951">
    <property type="term" value="P:ketone body biosynthetic process"/>
    <property type="evidence" value="ECO:0007669"/>
    <property type="project" value="TreeGrafter"/>
</dbReference>
<dbReference type="GO" id="GO:0046872">
    <property type="term" value="F:metal ion binding"/>
    <property type="evidence" value="ECO:0007669"/>
    <property type="project" value="UniProtKB-KW"/>
</dbReference>
<evidence type="ECO:0000256" key="3">
    <source>
        <dbReference type="ARBA" id="ARBA00023239"/>
    </source>
</evidence>
<dbReference type="AlphaFoldDB" id="A0A2W5TQN4"/>
<organism evidence="5 6">
    <name type="scientific">Archangium gephyra</name>
    <dbReference type="NCBI Taxonomy" id="48"/>
    <lineage>
        <taxon>Bacteria</taxon>
        <taxon>Pseudomonadati</taxon>
        <taxon>Myxococcota</taxon>
        <taxon>Myxococcia</taxon>
        <taxon>Myxococcales</taxon>
        <taxon>Cystobacterineae</taxon>
        <taxon>Archangiaceae</taxon>
        <taxon>Archangium</taxon>
    </lineage>
</organism>
<dbReference type="PROSITE" id="PS50991">
    <property type="entry name" value="PYR_CT"/>
    <property type="match status" value="1"/>
</dbReference>
<accession>A0A2W5TQN4</accession>
<dbReference type="PANTHER" id="PTHR42738">
    <property type="entry name" value="HYDROXYMETHYLGLUTARYL-COA LYASE"/>
    <property type="match status" value="1"/>
</dbReference>
<evidence type="ECO:0000313" key="5">
    <source>
        <dbReference type="EMBL" id="PZR16187.1"/>
    </source>
</evidence>
<proteinExistence type="inferred from homology"/>
<dbReference type="GO" id="GO:0006552">
    <property type="term" value="P:L-leucine catabolic process"/>
    <property type="evidence" value="ECO:0007669"/>
    <property type="project" value="TreeGrafter"/>
</dbReference>
<evidence type="ECO:0000256" key="2">
    <source>
        <dbReference type="ARBA" id="ARBA00022723"/>
    </source>
</evidence>
<gene>
    <name evidence="5" type="ORF">DI536_07655</name>
</gene>
<dbReference type="InterPro" id="IPR013785">
    <property type="entry name" value="Aldolase_TIM"/>
</dbReference>
<dbReference type="Gene3D" id="3.20.20.70">
    <property type="entry name" value="Aldolase class I"/>
    <property type="match status" value="1"/>
</dbReference>
<reference evidence="5 6" key="1">
    <citation type="submission" date="2017-08" db="EMBL/GenBank/DDBJ databases">
        <title>Infants hospitalized years apart are colonized by the same room-sourced microbial strains.</title>
        <authorList>
            <person name="Brooks B."/>
            <person name="Olm M.R."/>
            <person name="Firek B.A."/>
            <person name="Baker R."/>
            <person name="Thomas B.C."/>
            <person name="Morowitz M.J."/>
            <person name="Banfield J.F."/>
        </authorList>
    </citation>
    <scope>NUCLEOTIDE SEQUENCE [LARGE SCALE GENOMIC DNA]</scope>
    <source>
        <strain evidence="5">S2_003_000_R2_14</strain>
    </source>
</reference>
<evidence type="ECO:0000256" key="1">
    <source>
        <dbReference type="ARBA" id="ARBA00009405"/>
    </source>
</evidence>
<dbReference type="PANTHER" id="PTHR42738:SF7">
    <property type="entry name" value="HYDROXYMETHYLGLUTARYL-COA LYASE"/>
    <property type="match status" value="1"/>
</dbReference>
<dbReference type="EMBL" id="QFQP01000004">
    <property type="protein sequence ID" value="PZR16187.1"/>
    <property type="molecule type" value="Genomic_DNA"/>
</dbReference>
<sequence length="319" mass="33941">MNSAPSLAAKFPKKVDVYEVGPRDGLQNELRTLDTEDKARLIQALVDAGEKRIEVTSFVSPRWIPQLADADKLLSMIKRRDGVMFSALVPNLKGLERAKDAGLQEAAVFLSVTESHSKKNINKSVAEAIATSTEVAKQARAAGMRVRCYLSTVWGCPYEGVTPVSSVVDVVTRLADVGFYQLSLGDTIGIGTPTQTADIVGEVSKIIPLEQIALHLHDTRGTALANALVGLSMGVTTFDSSIGGLGGCPYAPGAAGNLSTEDLVYMLQGMGVETGIDIDKLVEAGELSQELIGRKLPGKYLQAALGEREKQASRANRAS</sequence>
<protein>
    <submittedName>
        <fullName evidence="5">Hydroxymethylglutaryl-CoA lyase</fullName>
    </submittedName>
</protein>
<dbReference type="InterPro" id="IPR000891">
    <property type="entry name" value="PYR_CT"/>
</dbReference>
<keyword evidence="3 5" id="KW-0456">Lyase</keyword>
<comment type="caution">
    <text evidence="5">The sequence shown here is derived from an EMBL/GenBank/DDBJ whole genome shotgun (WGS) entry which is preliminary data.</text>
</comment>
<dbReference type="NCBIfam" id="NF004283">
    <property type="entry name" value="PRK05692.1"/>
    <property type="match status" value="1"/>
</dbReference>
<dbReference type="GO" id="GO:0004419">
    <property type="term" value="F:hydroxymethylglutaryl-CoA lyase activity"/>
    <property type="evidence" value="ECO:0007669"/>
    <property type="project" value="TreeGrafter"/>
</dbReference>
<evidence type="ECO:0000313" key="6">
    <source>
        <dbReference type="Proteomes" id="UP000249061"/>
    </source>
</evidence>
<dbReference type="Proteomes" id="UP000249061">
    <property type="component" value="Unassembled WGS sequence"/>
</dbReference>
<name>A0A2W5TQN4_9BACT</name>
<dbReference type="CDD" id="cd07938">
    <property type="entry name" value="DRE_TIM_HMGL"/>
    <property type="match status" value="1"/>
</dbReference>
<dbReference type="SUPFAM" id="SSF51569">
    <property type="entry name" value="Aldolase"/>
    <property type="match status" value="1"/>
</dbReference>
<keyword evidence="2" id="KW-0479">Metal-binding</keyword>
<dbReference type="InterPro" id="IPR043594">
    <property type="entry name" value="HMGL"/>
</dbReference>
<dbReference type="Pfam" id="PF00682">
    <property type="entry name" value="HMGL-like"/>
    <property type="match status" value="1"/>
</dbReference>
<evidence type="ECO:0000259" key="4">
    <source>
        <dbReference type="PROSITE" id="PS50991"/>
    </source>
</evidence>
<feature type="domain" description="Pyruvate carboxyltransferase" evidence="4">
    <location>
        <begin position="15"/>
        <end position="282"/>
    </location>
</feature>